<protein>
    <recommendedName>
        <fullName evidence="3">Calpain catalytic domain-containing protein</fullName>
    </recommendedName>
</protein>
<dbReference type="Proteomes" id="UP000694541">
    <property type="component" value="Unplaced"/>
</dbReference>
<reference evidence="1" key="2">
    <citation type="submission" date="2025-09" db="UniProtKB">
        <authorList>
            <consortium name="Ensembl"/>
        </authorList>
    </citation>
    <scope>IDENTIFICATION</scope>
</reference>
<dbReference type="Ensembl" id="ENSANIT00000025272.1">
    <property type="protein sequence ID" value="ENSANIP00000024458.1"/>
    <property type="gene ID" value="ENSANIG00000016547.1"/>
</dbReference>
<dbReference type="AlphaFoldDB" id="A0A8B9S0K6"/>
<evidence type="ECO:0000313" key="1">
    <source>
        <dbReference type="Ensembl" id="ENSANIP00000024458.1"/>
    </source>
</evidence>
<sequence>HPSCAPPELKQECLSRGVLFEDPDFPACNSSLFFSEKPPVPFIWKRPGVSMASCRGG</sequence>
<name>A0A8B9S0K6_9AVES</name>
<dbReference type="InterPro" id="IPR038765">
    <property type="entry name" value="Papain-like_cys_pep_sf"/>
</dbReference>
<accession>A0A8B9S0K6</accession>
<organism evidence="1 2">
    <name type="scientific">Accipiter nisus</name>
    <name type="common">Eurasian sparrowhawk</name>
    <dbReference type="NCBI Taxonomy" id="211598"/>
    <lineage>
        <taxon>Eukaryota</taxon>
        <taxon>Metazoa</taxon>
        <taxon>Chordata</taxon>
        <taxon>Craniata</taxon>
        <taxon>Vertebrata</taxon>
        <taxon>Euteleostomi</taxon>
        <taxon>Archelosauria</taxon>
        <taxon>Archosauria</taxon>
        <taxon>Dinosauria</taxon>
        <taxon>Saurischia</taxon>
        <taxon>Theropoda</taxon>
        <taxon>Coelurosauria</taxon>
        <taxon>Aves</taxon>
        <taxon>Neognathae</taxon>
        <taxon>Neoaves</taxon>
        <taxon>Telluraves</taxon>
        <taxon>Accipitrimorphae</taxon>
        <taxon>Accipitriformes</taxon>
        <taxon>Accipitridae</taxon>
        <taxon>Accipitrinae</taxon>
        <taxon>Accipiter</taxon>
    </lineage>
</organism>
<keyword evidence="2" id="KW-1185">Reference proteome</keyword>
<evidence type="ECO:0000313" key="2">
    <source>
        <dbReference type="Proteomes" id="UP000694541"/>
    </source>
</evidence>
<proteinExistence type="predicted"/>
<dbReference type="SUPFAM" id="SSF54001">
    <property type="entry name" value="Cysteine proteinases"/>
    <property type="match status" value="1"/>
</dbReference>
<evidence type="ECO:0008006" key="3">
    <source>
        <dbReference type="Google" id="ProtNLM"/>
    </source>
</evidence>
<reference evidence="1" key="1">
    <citation type="submission" date="2025-08" db="UniProtKB">
        <authorList>
            <consortium name="Ensembl"/>
        </authorList>
    </citation>
    <scope>IDENTIFICATION</scope>
</reference>